<reference evidence="1" key="2">
    <citation type="journal article" date="2023" name="IMA Fungus">
        <title>Comparative genomic study of the Penicillium genus elucidates a diverse pangenome and 15 lateral gene transfer events.</title>
        <authorList>
            <person name="Petersen C."/>
            <person name="Sorensen T."/>
            <person name="Nielsen M.R."/>
            <person name="Sondergaard T.E."/>
            <person name="Sorensen J.L."/>
            <person name="Fitzpatrick D.A."/>
            <person name="Frisvad J.C."/>
            <person name="Nielsen K.L."/>
        </authorList>
    </citation>
    <scope>NUCLEOTIDE SEQUENCE</scope>
    <source>
        <strain evidence="1">IBT 20477</strain>
    </source>
</reference>
<protein>
    <submittedName>
        <fullName evidence="1">Uncharacterized protein</fullName>
    </submittedName>
</protein>
<dbReference type="Proteomes" id="UP001150942">
    <property type="component" value="Unassembled WGS sequence"/>
</dbReference>
<dbReference type="EMBL" id="JAPQKQ010000001">
    <property type="protein sequence ID" value="KAJ5214216.1"/>
    <property type="molecule type" value="Genomic_DNA"/>
</dbReference>
<dbReference type="AlphaFoldDB" id="A0A9W9N6Q4"/>
<comment type="caution">
    <text evidence="1">The sequence shown here is derived from an EMBL/GenBank/DDBJ whole genome shotgun (WGS) entry which is preliminary data.</text>
</comment>
<evidence type="ECO:0000313" key="2">
    <source>
        <dbReference type="Proteomes" id="UP001150942"/>
    </source>
</evidence>
<dbReference type="OrthoDB" id="4352693at2759"/>
<name>A0A9W9N6Q4_9EURO</name>
<keyword evidence="2" id="KW-1185">Reference proteome</keyword>
<evidence type="ECO:0000313" key="1">
    <source>
        <dbReference type="EMBL" id="KAJ5214216.1"/>
    </source>
</evidence>
<sequence>MLWMALDADQLKTPLIIQQLIRPYFLPPRGNSYQPLTTILGVAQPTLSRVDVARRNSQEKTCSPAETLPVKNCPSGRTPRANGKWITLFGAEVPCNVTKTSERHERPFTCVLVVILDAAVAEWNAKTRWAGNISALSATVYVARLVSSRGAFGEKPDPKFDGSMQSLEPLNNRTVEACDIYLPDDSFAVNGVQDCCQPGQAPGHQICPDWEGGKMWKFAKAGASSERKLAKRLACLG</sequence>
<reference evidence="1" key="1">
    <citation type="submission" date="2022-11" db="EMBL/GenBank/DDBJ databases">
        <authorList>
            <person name="Petersen C."/>
        </authorList>
    </citation>
    <scope>NUCLEOTIDE SEQUENCE</scope>
    <source>
        <strain evidence="1">IBT 20477</strain>
    </source>
</reference>
<proteinExistence type="predicted"/>
<gene>
    <name evidence="1" type="ORF">N7449_001385</name>
</gene>
<accession>A0A9W9N6Q4</accession>
<organism evidence="1 2">
    <name type="scientific">Penicillium cf. viridicatum</name>
    <dbReference type="NCBI Taxonomy" id="2972119"/>
    <lineage>
        <taxon>Eukaryota</taxon>
        <taxon>Fungi</taxon>
        <taxon>Dikarya</taxon>
        <taxon>Ascomycota</taxon>
        <taxon>Pezizomycotina</taxon>
        <taxon>Eurotiomycetes</taxon>
        <taxon>Eurotiomycetidae</taxon>
        <taxon>Eurotiales</taxon>
        <taxon>Aspergillaceae</taxon>
        <taxon>Penicillium</taxon>
    </lineage>
</organism>